<accession>A9P1K6</accession>
<proteinExistence type="evidence at transcript level"/>
<feature type="region of interest" description="Disordered" evidence="1">
    <location>
        <begin position="57"/>
        <end position="77"/>
    </location>
</feature>
<protein>
    <submittedName>
        <fullName evidence="2">Uncharacterized protein</fullName>
    </submittedName>
</protein>
<dbReference type="OMA" id="HVERHND"/>
<reference evidence="2" key="1">
    <citation type="journal article" date="2008" name="BMC Genomics">
        <title>A conifer genomics resource of 200,000 spruce (Picea spp.) ESTs and 6,464 high-quality, sequence-finished full-length cDNAs for Sitka spruce (Picea sitchensis).</title>
        <authorList>
            <person name="Ralph S.G."/>
            <person name="Chun H.J."/>
            <person name="Kolosova N."/>
            <person name="Cooper D."/>
            <person name="Oddy C."/>
            <person name="Ritland C.E."/>
            <person name="Kirkpatrick R."/>
            <person name="Moore R."/>
            <person name="Barber S."/>
            <person name="Holt R.A."/>
            <person name="Jones S.J."/>
            <person name="Marra M.A."/>
            <person name="Douglas C.J."/>
            <person name="Ritland K."/>
            <person name="Bohlmann J."/>
        </authorList>
    </citation>
    <scope>NUCLEOTIDE SEQUENCE</scope>
    <source>
        <tissue evidence="2">Green portion of the leader tissue</tissue>
    </source>
</reference>
<organism evidence="2">
    <name type="scientific">Picea sitchensis</name>
    <name type="common">Sitka spruce</name>
    <name type="synonym">Pinus sitchensis</name>
    <dbReference type="NCBI Taxonomy" id="3332"/>
    <lineage>
        <taxon>Eukaryota</taxon>
        <taxon>Viridiplantae</taxon>
        <taxon>Streptophyta</taxon>
        <taxon>Embryophyta</taxon>
        <taxon>Tracheophyta</taxon>
        <taxon>Spermatophyta</taxon>
        <taxon>Pinopsida</taxon>
        <taxon>Pinidae</taxon>
        <taxon>Conifers I</taxon>
        <taxon>Pinales</taxon>
        <taxon>Pinaceae</taxon>
        <taxon>Picea</taxon>
    </lineage>
</organism>
<name>A9P1K6_PICSI</name>
<dbReference type="EMBL" id="EF087528">
    <property type="protein sequence ID" value="ABK26767.1"/>
    <property type="molecule type" value="mRNA"/>
</dbReference>
<dbReference type="PANTHER" id="PTHR33738">
    <property type="entry name" value="EMB|CAB82975.1"/>
    <property type="match status" value="1"/>
</dbReference>
<evidence type="ECO:0000313" key="2">
    <source>
        <dbReference type="EMBL" id="ABK26767.1"/>
    </source>
</evidence>
<evidence type="ECO:0000256" key="1">
    <source>
        <dbReference type="SAM" id="MobiDB-lite"/>
    </source>
</evidence>
<dbReference type="PANTHER" id="PTHR33738:SF21">
    <property type="entry name" value="TPRXL"/>
    <property type="match status" value="1"/>
</dbReference>
<sequence length="161" mass="18394">MAEKLVQDSCAVCKSTRASFTGDFYLGPPEIDSVTQIKKTEQSQSTMDSNNAEILGSQKHQHHGQEHQQKRVKGGKLKKGQLHLTEYVKKHRSADPEHCSLASSLYYGGPDEHYDSLQTTQVDQDEQQKIKMEVKQLQEAMDPFNLEYATRGNWWKGSLYY</sequence>
<dbReference type="AlphaFoldDB" id="A9P1K6"/>